<dbReference type="Gene3D" id="3.60.70.12">
    <property type="entry name" value="L-amino peptidase D-ALA esterase/amidase"/>
    <property type="match status" value="1"/>
</dbReference>
<comment type="caution">
    <text evidence="2">The sequence shown here is derived from an EMBL/GenBank/DDBJ whole genome shotgun (WGS) entry which is preliminary data.</text>
</comment>
<dbReference type="InterPro" id="IPR005321">
    <property type="entry name" value="Peptidase_S58_DmpA"/>
</dbReference>
<comment type="similarity">
    <text evidence="1">Belongs to the peptidase S58 family.</text>
</comment>
<dbReference type="PROSITE" id="PS51257">
    <property type="entry name" value="PROKAR_LIPOPROTEIN"/>
    <property type="match status" value="1"/>
</dbReference>
<dbReference type="PANTHER" id="PTHR36512">
    <property type="entry name" value="D-AMINOPEPTIDASE"/>
    <property type="match status" value="1"/>
</dbReference>
<dbReference type="GO" id="GO:0004177">
    <property type="term" value="F:aminopeptidase activity"/>
    <property type="evidence" value="ECO:0007669"/>
    <property type="project" value="TreeGrafter"/>
</dbReference>
<proteinExistence type="inferred from homology"/>
<evidence type="ECO:0000256" key="1">
    <source>
        <dbReference type="ARBA" id="ARBA00007068"/>
    </source>
</evidence>
<sequence>MFEKLGFKIGHSTNKEALTGCTVILCPPNTVGSCFVSGNAPGSRELELLSPDMTVSEVHAIVLTGGSAFGLACADGVMRFLEENGIGYQTPWAKIPIVPAAVVYDLNVGNPKIRPTAEDGYNACLNASVNFETGLVGAGTGTTVGKWAGFEYRMNGGVGFSIVQIDELIVSAVAVVNSVGDIIDEDGKIIAGAKANGKFIAEDKKFRFALQRKIQFGTNTTLVCVMTNAILSKLETYKISKRADDGISRAIRPAHTSYDGDIIFTLATCKVKTEFEILAELSSYVVAEAIRDAVRKSNP</sequence>
<dbReference type="PANTHER" id="PTHR36512:SF3">
    <property type="entry name" value="BLR5678 PROTEIN"/>
    <property type="match status" value="1"/>
</dbReference>
<accession>A0A916LK00</accession>
<name>A0A916LK00_KRYT1</name>
<dbReference type="AlphaFoldDB" id="A0A916LK00"/>
<evidence type="ECO:0000313" key="3">
    <source>
        <dbReference type="Proteomes" id="UP000243105"/>
    </source>
</evidence>
<reference evidence="2 3" key="1">
    <citation type="submission" date="2015-11" db="EMBL/GenBank/DDBJ databases">
        <authorList>
            <person name="Varghese N."/>
        </authorList>
    </citation>
    <scope>NUCLEOTIDE SEQUENCE [LARGE SCALE GENOMIC DNA]</scope>
    <source>
        <strain evidence="2 3">JGI-25</strain>
    </source>
</reference>
<dbReference type="Proteomes" id="UP000243105">
    <property type="component" value="Unassembled WGS sequence"/>
</dbReference>
<protein>
    <submittedName>
        <fullName evidence="2">L-aminopeptidase/D-esterase</fullName>
    </submittedName>
</protein>
<dbReference type="InterPro" id="IPR016117">
    <property type="entry name" value="ArgJ-like_dom_sf"/>
</dbReference>
<dbReference type="EMBL" id="CZVV01000027">
    <property type="protein sequence ID" value="CUS99559.1"/>
    <property type="molecule type" value="Genomic_DNA"/>
</dbReference>
<evidence type="ECO:0000313" key="2">
    <source>
        <dbReference type="EMBL" id="CUS99559.1"/>
    </source>
</evidence>
<dbReference type="CDD" id="cd02252">
    <property type="entry name" value="nylC_like"/>
    <property type="match status" value="1"/>
</dbReference>
<organism evidence="2 3">
    <name type="scientific">Kryptobacter tengchongensis</name>
    <dbReference type="NCBI Taxonomy" id="1643429"/>
    <lineage>
        <taxon>Bacteria</taxon>
        <taxon>Pseudomonadati</taxon>
        <taxon>Candidatus Kryptoniota</taxon>
        <taxon>Candidatus Kryptobacter</taxon>
    </lineage>
</organism>
<dbReference type="SUPFAM" id="SSF56266">
    <property type="entry name" value="DmpA/ArgJ-like"/>
    <property type="match status" value="1"/>
</dbReference>
<dbReference type="RefSeq" id="WP_072151151.1">
    <property type="nucleotide sequence ID" value="NZ_CZVH01000014.1"/>
</dbReference>
<gene>
    <name evidence="2" type="ORF">JGI25_00593</name>
</gene>
<dbReference type="Pfam" id="PF03576">
    <property type="entry name" value="Peptidase_S58"/>
    <property type="match status" value="1"/>
</dbReference>